<evidence type="ECO:0000313" key="2">
    <source>
        <dbReference type="Proteomes" id="UP001341840"/>
    </source>
</evidence>
<comment type="caution">
    <text evidence="1">The sequence shown here is derived from an EMBL/GenBank/DDBJ whole genome shotgun (WGS) entry which is preliminary data.</text>
</comment>
<dbReference type="Proteomes" id="UP001341840">
    <property type="component" value="Unassembled WGS sequence"/>
</dbReference>
<keyword evidence="2" id="KW-1185">Reference proteome</keyword>
<dbReference type="EMBL" id="JASCZI010181589">
    <property type="protein sequence ID" value="MED6184739.1"/>
    <property type="molecule type" value="Genomic_DNA"/>
</dbReference>
<gene>
    <name evidence="1" type="ORF">PIB30_050412</name>
</gene>
<protein>
    <submittedName>
        <fullName evidence="1">Uncharacterized protein</fullName>
    </submittedName>
</protein>
<accession>A0ABU6WHG2</accession>
<evidence type="ECO:0000313" key="1">
    <source>
        <dbReference type="EMBL" id="MED6184739.1"/>
    </source>
</evidence>
<name>A0ABU6WHG2_9FABA</name>
<organism evidence="1 2">
    <name type="scientific">Stylosanthes scabra</name>
    <dbReference type="NCBI Taxonomy" id="79078"/>
    <lineage>
        <taxon>Eukaryota</taxon>
        <taxon>Viridiplantae</taxon>
        <taxon>Streptophyta</taxon>
        <taxon>Embryophyta</taxon>
        <taxon>Tracheophyta</taxon>
        <taxon>Spermatophyta</taxon>
        <taxon>Magnoliopsida</taxon>
        <taxon>eudicotyledons</taxon>
        <taxon>Gunneridae</taxon>
        <taxon>Pentapetalae</taxon>
        <taxon>rosids</taxon>
        <taxon>fabids</taxon>
        <taxon>Fabales</taxon>
        <taxon>Fabaceae</taxon>
        <taxon>Papilionoideae</taxon>
        <taxon>50 kb inversion clade</taxon>
        <taxon>dalbergioids sensu lato</taxon>
        <taxon>Dalbergieae</taxon>
        <taxon>Pterocarpus clade</taxon>
        <taxon>Stylosanthes</taxon>
    </lineage>
</organism>
<reference evidence="1 2" key="1">
    <citation type="journal article" date="2023" name="Plants (Basel)">
        <title>Bridging the Gap: Combining Genomics and Transcriptomics Approaches to Understand Stylosanthes scabra, an Orphan Legume from the Brazilian Caatinga.</title>
        <authorList>
            <person name="Ferreira-Neto J.R.C."/>
            <person name="da Silva M.D."/>
            <person name="Binneck E."/>
            <person name="de Melo N.F."/>
            <person name="da Silva R.H."/>
            <person name="de Melo A.L.T.M."/>
            <person name="Pandolfi V."/>
            <person name="Bustamante F.O."/>
            <person name="Brasileiro-Vidal A.C."/>
            <person name="Benko-Iseppon A.M."/>
        </authorList>
    </citation>
    <scope>NUCLEOTIDE SEQUENCE [LARGE SCALE GENOMIC DNA]</scope>
    <source>
        <tissue evidence="1">Leaves</tissue>
    </source>
</reference>
<sequence length="147" mass="16493">MTGCLLIQHMHIVQTETVQEKRRRAVHLLKQGLEVSHDDDDEPKKADFPHGIEPETEEIHLAQDVEENGIIEFQLTRTEREVSNTTSLALESSQEIIPANESITKPVAKIPIEKQLEEIRSTCLASCSTNGIGSTKSKMKSKMQSMN</sequence>
<proteinExistence type="predicted"/>